<dbReference type="OrthoDB" id="504708at2759"/>
<evidence type="ECO:0000313" key="3">
    <source>
        <dbReference type="WBParaSite" id="TCLT_0000190601-mRNA-1"/>
    </source>
</evidence>
<evidence type="ECO:0000313" key="2">
    <source>
        <dbReference type="Proteomes" id="UP000276776"/>
    </source>
</evidence>
<name>A0A0N5CNX8_THECL</name>
<reference evidence="3" key="1">
    <citation type="submission" date="2017-02" db="UniProtKB">
        <authorList>
            <consortium name="WormBaseParasite"/>
        </authorList>
    </citation>
    <scope>IDENTIFICATION</scope>
</reference>
<reference evidence="1 2" key="2">
    <citation type="submission" date="2018-11" db="EMBL/GenBank/DDBJ databases">
        <authorList>
            <consortium name="Pathogen Informatics"/>
        </authorList>
    </citation>
    <scope>NUCLEOTIDE SEQUENCE [LARGE SCALE GENOMIC DNA]</scope>
</reference>
<proteinExistence type="predicted"/>
<dbReference type="EMBL" id="UYYF01000305">
    <property type="protein sequence ID" value="VDM97602.1"/>
    <property type="molecule type" value="Genomic_DNA"/>
</dbReference>
<gene>
    <name evidence="1" type="ORF">TCLT_LOCUS1907</name>
</gene>
<evidence type="ECO:0000313" key="1">
    <source>
        <dbReference type="EMBL" id="VDM97602.1"/>
    </source>
</evidence>
<dbReference type="WBParaSite" id="TCLT_0000190601-mRNA-1">
    <property type="protein sequence ID" value="TCLT_0000190601-mRNA-1"/>
    <property type="gene ID" value="TCLT_0000190601"/>
</dbReference>
<dbReference type="Proteomes" id="UP000276776">
    <property type="component" value="Unassembled WGS sequence"/>
</dbReference>
<keyword evidence="2" id="KW-1185">Reference proteome</keyword>
<sequence>MSRVICNQTVLCLFFPICHNGTCKCPLNNRTSGPDCKFSLDGMF</sequence>
<organism evidence="3">
    <name type="scientific">Thelazia callipaeda</name>
    <name type="common">Oriental eyeworm</name>
    <name type="synonym">Parasitic nematode</name>
    <dbReference type="NCBI Taxonomy" id="103827"/>
    <lineage>
        <taxon>Eukaryota</taxon>
        <taxon>Metazoa</taxon>
        <taxon>Ecdysozoa</taxon>
        <taxon>Nematoda</taxon>
        <taxon>Chromadorea</taxon>
        <taxon>Rhabditida</taxon>
        <taxon>Spirurina</taxon>
        <taxon>Spiruromorpha</taxon>
        <taxon>Thelazioidea</taxon>
        <taxon>Thelaziidae</taxon>
        <taxon>Thelazia</taxon>
    </lineage>
</organism>
<dbReference type="AlphaFoldDB" id="A0A0N5CNX8"/>
<accession>A0A0N5CNX8</accession>
<protein>
    <submittedName>
        <fullName evidence="3">EGF-like domain-containing protein</fullName>
    </submittedName>
</protein>